<dbReference type="AlphaFoldDB" id="A0A0M3KE37"/>
<feature type="compositionally biased region" description="Acidic residues" evidence="1">
    <location>
        <begin position="77"/>
        <end position="86"/>
    </location>
</feature>
<reference evidence="2 3" key="2">
    <citation type="submission" date="2018-11" db="EMBL/GenBank/DDBJ databases">
        <authorList>
            <consortium name="Pathogen Informatics"/>
        </authorList>
    </citation>
    <scope>NUCLEOTIDE SEQUENCE [LARGE SCALE GENOMIC DNA]</scope>
</reference>
<evidence type="ECO:0000313" key="4">
    <source>
        <dbReference type="WBParaSite" id="ASIM_0001924201-mRNA-1"/>
    </source>
</evidence>
<keyword evidence="3" id="KW-1185">Reference proteome</keyword>
<reference evidence="4" key="1">
    <citation type="submission" date="2017-02" db="UniProtKB">
        <authorList>
            <consortium name="WormBaseParasite"/>
        </authorList>
    </citation>
    <scope>IDENTIFICATION</scope>
</reference>
<evidence type="ECO:0000313" key="3">
    <source>
        <dbReference type="Proteomes" id="UP000267096"/>
    </source>
</evidence>
<gene>
    <name evidence="2" type="ORF">ASIM_LOCUS18636</name>
</gene>
<dbReference type="Proteomes" id="UP000267096">
    <property type="component" value="Unassembled WGS sequence"/>
</dbReference>
<proteinExistence type="predicted"/>
<feature type="region of interest" description="Disordered" evidence="1">
    <location>
        <begin position="69"/>
        <end position="104"/>
    </location>
</feature>
<evidence type="ECO:0000256" key="1">
    <source>
        <dbReference type="SAM" id="MobiDB-lite"/>
    </source>
</evidence>
<sequence>MRHQRKLTKSLKDETLYVGYVRSRELYQANLLLLSSALRDDRLDIQVRHNTIGVRDFRIDAEKLRQRLEEMGSVEGEQTEEHEEQIESQPPPVKRRRAQLGALR</sequence>
<dbReference type="OrthoDB" id="195089at2759"/>
<dbReference type="WBParaSite" id="ASIM_0001924201-mRNA-1">
    <property type="protein sequence ID" value="ASIM_0001924201-mRNA-1"/>
    <property type="gene ID" value="ASIM_0001924201"/>
</dbReference>
<dbReference type="EMBL" id="UYRR01035823">
    <property type="protein sequence ID" value="VDK65606.1"/>
    <property type="molecule type" value="Genomic_DNA"/>
</dbReference>
<name>A0A0M3KE37_ANISI</name>
<protein>
    <submittedName>
        <fullName evidence="4">DUF2129 domain-containing protein</fullName>
    </submittedName>
</protein>
<accession>A0A0M3KE37</accession>
<organism evidence="4">
    <name type="scientific">Anisakis simplex</name>
    <name type="common">Herring worm</name>
    <dbReference type="NCBI Taxonomy" id="6269"/>
    <lineage>
        <taxon>Eukaryota</taxon>
        <taxon>Metazoa</taxon>
        <taxon>Ecdysozoa</taxon>
        <taxon>Nematoda</taxon>
        <taxon>Chromadorea</taxon>
        <taxon>Rhabditida</taxon>
        <taxon>Spirurina</taxon>
        <taxon>Ascaridomorpha</taxon>
        <taxon>Ascaridoidea</taxon>
        <taxon>Anisakidae</taxon>
        <taxon>Anisakis</taxon>
        <taxon>Anisakis simplex complex</taxon>
    </lineage>
</organism>
<evidence type="ECO:0000313" key="2">
    <source>
        <dbReference type="EMBL" id="VDK65606.1"/>
    </source>
</evidence>